<dbReference type="Gene3D" id="3.40.50.300">
    <property type="entry name" value="P-loop containing nucleotide triphosphate hydrolases"/>
    <property type="match status" value="1"/>
</dbReference>
<dbReference type="GO" id="GO:0016887">
    <property type="term" value="F:ATP hydrolysis activity"/>
    <property type="evidence" value="ECO:0007669"/>
    <property type="project" value="InterPro"/>
</dbReference>
<evidence type="ECO:0000256" key="2">
    <source>
        <dbReference type="ARBA" id="ARBA00022741"/>
    </source>
</evidence>
<dbReference type="PANTHER" id="PTHR42939:SF1">
    <property type="entry name" value="ABC TRANSPORTER ATP-BINDING PROTEIN ALBC-RELATED"/>
    <property type="match status" value="1"/>
</dbReference>
<dbReference type="Pfam" id="PF00005">
    <property type="entry name" value="ABC_tran"/>
    <property type="match status" value="1"/>
</dbReference>
<dbReference type="InterPro" id="IPR003439">
    <property type="entry name" value="ABC_transporter-like_ATP-bd"/>
</dbReference>
<name>A0A251X7C0_9GAMM</name>
<evidence type="ECO:0000256" key="1">
    <source>
        <dbReference type="ARBA" id="ARBA00022448"/>
    </source>
</evidence>
<keyword evidence="1" id="KW-0813">Transport</keyword>
<dbReference type="SUPFAM" id="SSF52540">
    <property type="entry name" value="P-loop containing nucleoside triphosphate hydrolases"/>
    <property type="match status" value="1"/>
</dbReference>
<evidence type="ECO:0000256" key="3">
    <source>
        <dbReference type="ARBA" id="ARBA00022840"/>
    </source>
</evidence>
<dbReference type="PANTHER" id="PTHR42939">
    <property type="entry name" value="ABC TRANSPORTER ATP-BINDING PROTEIN ALBC-RELATED"/>
    <property type="match status" value="1"/>
</dbReference>
<protein>
    <submittedName>
        <fullName evidence="5">ABC transporter ATP-binding protein</fullName>
    </submittedName>
</protein>
<dbReference type="OrthoDB" id="9778547at2"/>
<evidence type="ECO:0000259" key="4">
    <source>
        <dbReference type="PROSITE" id="PS50893"/>
    </source>
</evidence>
<dbReference type="GO" id="GO:0005524">
    <property type="term" value="F:ATP binding"/>
    <property type="evidence" value="ECO:0007669"/>
    <property type="project" value="UniProtKB-KW"/>
</dbReference>
<proteinExistence type="predicted"/>
<evidence type="ECO:0000313" key="6">
    <source>
        <dbReference type="Proteomes" id="UP000194798"/>
    </source>
</evidence>
<dbReference type="InterPro" id="IPR051782">
    <property type="entry name" value="ABC_Transporter_VariousFunc"/>
</dbReference>
<reference evidence="5 6" key="1">
    <citation type="submission" date="2016-12" db="EMBL/GenBank/DDBJ databases">
        <title>Thioflexothrix psekupsii D3 genome sequencing and assembly.</title>
        <authorList>
            <person name="Fomenkov A."/>
            <person name="Vincze T."/>
            <person name="Grabovich M."/>
            <person name="Anton B.P."/>
            <person name="Dubinina G."/>
            <person name="Orlova M."/>
            <person name="Belousova E."/>
            <person name="Roberts R.J."/>
        </authorList>
    </citation>
    <scope>NUCLEOTIDE SEQUENCE [LARGE SCALE GENOMIC DNA]</scope>
    <source>
        <strain evidence="5">D3</strain>
    </source>
</reference>
<comment type="caution">
    <text evidence="5">The sequence shown here is derived from an EMBL/GenBank/DDBJ whole genome shotgun (WGS) entry which is preliminary data.</text>
</comment>
<dbReference type="CDD" id="cd03230">
    <property type="entry name" value="ABC_DR_subfamily_A"/>
    <property type="match status" value="1"/>
</dbReference>
<sequence length="242" mass="27647">MMMSILQVEKLCKTYQKQTVLNQISFSLNSGEYFGLIGVNGAGKTTLLKSILDFCHIDAGYIAINHQTHTHPTARQSVAFLPEQFMPPWFLTGQSFLQHISQLRDTLYQKDHISTLCQYLDFPDEFLTKPIRHYSKGMAQKLALMSCFLQNCQLLILDEPMSGLDPKARAYLKRFLLKQKAEKKTTLFFSAHLLADVEILCDRMGILHQGELRFIGTPAECCQQFATNNLEQAYLRCIEADI</sequence>
<evidence type="ECO:0000313" key="5">
    <source>
        <dbReference type="EMBL" id="OUD13361.1"/>
    </source>
</evidence>
<keyword evidence="2" id="KW-0547">Nucleotide-binding</keyword>
<keyword evidence="6" id="KW-1185">Reference proteome</keyword>
<organism evidence="5 6">
    <name type="scientific">Thioflexithrix psekupsensis</name>
    <dbReference type="NCBI Taxonomy" id="1570016"/>
    <lineage>
        <taxon>Bacteria</taxon>
        <taxon>Pseudomonadati</taxon>
        <taxon>Pseudomonadota</taxon>
        <taxon>Gammaproteobacteria</taxon>
        <taxon>Thiotrichales</taxon>
        <taxon>Thioflexithrix</taxon>
    </lineage>
</organism>
<dbReference type="EMBL" id="MSLT01000018">
    <property type="protein sequence ID" value="OUD13361.1"/>
    <property type="molecule type" value="Genomic_DNA"/>
</dbReference>
<accession>A0A251X7C0</accession>
<dbReference type="SMART" id="SM00382">
    <property type="entry name" value="AAA"/>
    <property type="match status" value="1"/>
</dbReference>
<dbReference type="RefSeq" id="WP_086488805.1">
    <property type="nucleotide sequence ID" value="NZ_MSLT01000018.1"/>
</dbReference>
<dbReference type="Proteomes" id="UP000194798">
    <property type="component" value="Unassembled WGS sequence"/>
</dbReference>
<dbReference type="PROSITE" id="PS50893">
    <property type="entry name" value="ABC_TRANSPORTER_2"/>
    <property type="match status" value="1"/>
</dbReference>
<dbReference type="InterPro" id="IPR003593">
    <property type="entry name" value="AAA+_ATPase"/>
</dbReference>
<feature type="domain" description="ABC transporter" evidence="4">
    <location>
        <begin position="6"/>
        <end position="234"/>
    </location>
</feature>
<keyword evidence="3 5" id="KW-0067">ATP-binding</keyword>
<dbReference type="InterPro" id="IPR027417">
    <property type="entry name" value="P-loop_NTPase"/>
</dbReference>
<gene>
    <name evidence="5" type="ORF">TPSD3_11235</name>
</gene>
<dbReference type="AlphaFoldDB" id="A0A251X7C0"/>